<evidence type="ECO:0000256" key="3">
    <source>
        <dbReference type="RuleBase" id="RU003718"/>
    </source>
</evidence>
<evidence type="ECO:0000256" key="2">
    <source>
        <dbReference type="ARBA" id="ARBA00022679"/>
    </source>
</evidence>
<evidence type="ECO:0000313" key="5">
    <source>
        <dbReference type="EMBL" id="KAL0356856.1"/>
    </source>
</evidence>
<protein>
    <recommendedName>
        <fullName evidence="4">Glycosyltransferase</fullName>
        <ecNumber evidence="4">2.4.1.-</ecNumber>
    </recommendedName>
</protein>
<keyword evidence="2 3" id="KW-0808">Transferase</keyword>
<dbReference type="CDD" id="cd03784">
    <property type="entry name" value="GT1_Gtf-like"/>
    <property type="match status" value="1"/>
</dbReference>
<dbReference type="SUPFAM" id="SSF53756">
    <property type="entry name" value="UDP-Glycosyltransferase/glycogen phosphorylase"/>
    <property type="match status" value="1"/>
</dbReference>
<dbReference type="PANTHER" id="PTHR48047:SF123">
    <property type="entry name" value="GLYCOSYLTRANSFERASE"/>
    <property type="match status" value="1"/>
</dbReference>
<dbReference type="InterPro" id="IPR002213">
    <property type="entry name" value="UDP_glucos_trans"/>
</dbReference>
<dbReference type="PANTHER" id="PTHR48047">
    <property type="entry name" value="GLYCOSYLTRANSFERASE"/>
    <property type="match status" value="1"/>
</dbReference>
<dbReference type="EC" id="2.4.1.-" evidence="4"/>
<proteinExistence type="inferred from homology"/>
<evidence type="ECO:0000256" key="4">
    <source>
        <dbReference type="RuleBase" id="RU362057"/>
    </source>
</evidence>
<dbReference type="EMBL" id="JACGWM010000008">
    <property type="protein sequence ID" value="KAL0356856.1"/>
    <property type="molecule type" value="Genomic_DNA"/>
</dbReference>
<name>A0AAW2PR03_9LAMI</name>
<dbReference type="GO" id="GO:0035251">
    <property type="term" value="F:UDP-glucosyltransferase activity"/>
    <property type="evidence" value="ECO:0007669"/>
    <property type="project" value="TreeGrafter"/>
</dbReference>
<reference evidence="5" key="2">
    <citation type="journal article" date="2024" name="Plant">
        <title>Genomic evolution and insights into agronomic trait innovations of Sesamum species.</title>
        <authorList>
            <person name="Miao H."/>
            <person name="Wang L."/>
            <person name="Qu L."/>
            <person name="Liu H."/>
            <person name="Sun Y."/>
            <person name="Le M."/>
            <person name="Wang Q."/>
            <person name="Wei S."/>
            <person name="Zheng Y."/>
            <person name="Lin W."/>
            <person name="Duan Y."/>
            <person name="Cao H."/>
            <person name="Xiong S."/>
            <person name="Wang X."/>
            <person name="Wei L."/>
            <person name="Li C."/>
            <person name="Ma Q."/>
            <person name="Ju M."/>
            <person name="Zhao R."/>
            <person name="Li G."/>
            <person name="Mu C."/>
            <person name="Tian Q."/>
            <person name="Mei H."/>
            <person name="Zhang T."/>
            <person name="Gao T."/>
            <person name="Zhang H."/>
        </authorList>
    </citation>
    <scope>NUCLEOTIDE SEQUENCE</scope>
    <source>
        <strain evidence="5">KEN8</strain>
    </source>
</reference>
<gene>
    <name evidence="5" type="ORF">Scaly_1371300</name>
</gene>
<dbReference type="FunFam" id="3.40.50.2000:FF:000047">
    <property type="entry name" value="Glycosyltransferase"/>
    <property type="match status" value="1"/>
</dbReference>
<comment type="similarity">
    <text evidence="1 3">Belongs to the UDP-glycosyltransferase family.</text>
</comment>
<sequence>MQAPRTPMYMLANVLLLESNQANANMFILVVALARAGYKTWVELWKSRKFDPKANDEYSKTSSTSCILSANDGAWPYYPMIDIARQFARNGAKATIISTPLNASHFSQTIERDRQDGLEISISLIEFSCQEAGLPEGCESLSSTTTLEMSLKFYRALDLLQQPVEKLLRENRPDAIVAGLFFWWADDVALKLNVPRLQFNGTGFFPMCIYNSLREHKPYENVESEYEEFVVPGLPDEVKLTRKKSQRRRKTKIRAHLLRQVVIGRKAWHVGPVSLFSKSNEEKTHRGLENSSGDDNCLSWLNSKKSNSVVYVCFGSMAIFSAAQLLEIAKGLESSGQEFIWVVREKTKDERSIDWLPDGFESRIQGRGLIIKGWAPQVLILEHEAVGGFITHCGWNSVLEGVAAGVPMVTWPLSAEQFFNEKLVTEILKMGTPVGAQEWTKRTDDHGEPIKGDDIQKAVMKLMVGEEGERMRIRAGEFGDMAKRAVEKGGSSDADLKSLMEEIRNYHHP</sequence>
<accession>A0AAW2PR03</accession>
<dbReference type="AlphaFoldDB" id="A0AAW2PR03"/>
<dbReference type="InterPro" id="IPR035595">
    <property type="entry name" value="UDP_glycos_trans_CS"/>
</dbReference>
<organism evidence="5">
    <name type="scientific">Sesamum calycinum</name>
    <dbReference type="NCBI Taxonomy" id="2727403"/>
    <lineage>
        <taxon>Eukaryota</taxon>
        <taxon>Viridiplantae</taxon>
        <taxon>Streptophyta</taxon>
        <taxon>Embryophyta</taxon>
        <taxon>Tracheophyta</taxon>
        <taxon>Spermatophyta</taxon>
        <taxon>Magnoliopsida</taxon>
        <taxon>eudicotyledons</taxon>
        <taxon>Gunneridae</taxon>
        <taxon>Pentapetalae</taxon>
        <taxon>asterids</taxon>
        <taxon>lamiids</taxon>
        <taxon>Lamiales</taxon>
        <taxon>Pedaliaceae</taxon>
        <taxon>Sesamum</taxon>
    </lineage>
</organism>
<keyword evidence="3" id="KW-0328">Glycosyltransferase</keyword>
<dbReference type="Gene3D" id="3.40.50.2000">
    <property type="entry name" value="Glycogen Phosphorylase B"/>
    <property type="match status" value="2"/>
</dbReference>
<dbReference type="Pfam" id="PF00201">
    <property type="entry name" value="UDPGT"/>
    <property type="match status" value="1"/>
</dbReference>
<reference evidence="5" key="1">
    <citation type="submission" date="2020-06" db="EMBL/GenBank/DDBJ databases">
        <authorList>
            <person name="Li T."/>
            <person name="Hu X."/>
            <person name="Zhang T."/>
            <person name="Song X."/>
            <person name="Zhang H."/>
            <person name="Dai N."/>
            <person name="Sheng W."/>
            <person name="Hou X."/>
            <person name="Wei L."/>
        </authorList>
    </citation>
    <scope>NUCLEOTIDE SEQUENCE</scope>
    <source>
        <strain evidence="5">KEN8</strain>
        <tissue evidence="5">Leaf</tissue>
    </source>
</reference>
<comment type="caution">
    <text evidence="5">The sequence shown here is derived from an EMBL/GenBank/DDBJ whole genome shotgun (WGS) entry which is preliminary data.</text>
</comment>
<evidence type="ECO:0000256" key="1">
    <source>
        <dbReference type="ARBA" id="ARBA00009995"/>
    </source>
</evidence>
<dbReference type="PROSITE" id="PS00375">
    <property type="entry name" value="UDPGT"/>
    <property type="match status" value="1"/>
</dbReference>